<dbReference type="InterPro" id="IPR033449">
    <property type="entry name" value="Rit1_N"/>
</dbReference>
<evidence type="ECO:0000259" key="2">
    <source>
        <dbReference type="Pfam" id="PF04179"/>
    </source>
</evidence>
<dbReference type="EMBL" id="QWIK01000686">
    <property type="protein sequence ID" value="RMY02368.1"/>
    <property type="molecule type" value="Genomic_DNA"/>
</dbReference>
<evidence type="ECO:0008006" key="6">
    <source>
        <dbReference type="Google" id="ProtNLM"/>
    </source>
</evidence>
<feature type="compositionally biased region" description="Low complexity" evidence="1">
    <location>
        <begin position="174"/>
        <end position="189"/>
    </location>
</feature>
<dbReference type="AlphaFoldDB" id="A0A3M6YH59"/>
<dbReference type="Proteomes" id="UP000282582">
    <property type="component" value="Unassembled WGS sequence"/>
</dbReference>
<dbReference type="GO" id="GO:0043399">
    <property type="term" value="F:tRNA adenosine(64)-2'-O-ribosylphosphate transferase activity"/>
    <property type="evidence" value="ECO:0007669"/>
    <property type="project" value="InterPro"/>
</dbReference>
<protein>
    <recommendedName>
        <fullName evidence="6">Initiator tRNA phosphoribosyl transferase</fullName>
    </recommendedName>
</protein>
<sequence length="508" mass="54757">MASQGNTIIFPSQTNDLKTILTELKRSNLSITNRLHSIHADATFVASVAKAFHPLPLIANERCGSWYIPSSSASISASEAQGHPSSATTTTNPLDHCRKAGSAYFKSTDGHHGEWSFSLRRLNLQILDLVGEGGGCIIVDSTRRGKSMPDALSKTIPIWICVLNRLLFPSSPSLSSSSSSTTASEANNLHTPETLISPSEHSQILARIPSFVTALQTLHLDVPSLREKLKGRPLRPFFVTPSSDLVSVAEEVREQTTQDGNGCHPVILCTASSRESEEEASHHVSGYVQGAADDAEAWALGLDAQGFWENCEELLRSSEDELPEVVGKIVAERKAEGRSGKGGKRPTRVDPCGNLAVASNAAADEEGAGGEFDLVVSCSGVATSALEERMEKRYLHLPISSSGKLGSRQLRNELPKLEQLRSLLRPESRLLVTCETGKDLSVGVALALICLFYDSSGNLIIPAEGERSEKQVLNKEVIRQRLAWIMVSMPDASPSRATLQSVNAFLLG</sequence>
<evidence type="ECO:0000313" key="4">
    <source>
        <dbReference type="EMBL" id="RMY02368.1"/>
    </source>
</evidence>
<evidence type="ECO:0000259" key="3">
    <source>
        <dbReference type="Pfam" id="PF17184"/>
    </source>
</evidence>
<dbReference type="Pfam" id="PF04179">
    <property type="entry name" value="Init_tRNA_PT"/>
    <property type="match status" value="1"/>
</dbReference>
<dbReference type="GO" id="GO:0005737">
    <property type="term" value="C:cytoplasm"/>
    <property type="evidence" value="ECO:0007669"/>
    <property type="project" value="TreeGrafter"/>
</dbReference>
<dbReference type="Pfam" id="PF17184">
    <property type="entry name" value="Rit1_C"/>
    <property type="match status" value="2"/>
</dbReference>
<dbReference type="PANTHER" id="PTHR31811:SF0">
    <property type="entry name" value="TRNA A64-2'-O-RIBOSYLPHOSPHATE TRANSFERASE"/>
    <property type="match status" value="1"/>
</dbReference>
<dbReference type="GO" id="GO:0019988">
    <property type="term" value="P:charged-tRNA amino acid modification"/>
    <property type="evidence" value="ECO:0007669"/>
    <property type="project" value="InterPro"/>
</dbReference>
<proteinExistence type="predicted"/>
<comment type="caution">
    <text evidence="4">The sequence shown here is derived from an EMBL/GenBank/DDBJ whole genome shotgun (WGS) entry which is preliminary data.</text>
</comment>
<dbReference type="VEuPathDB" id="FungiDB:BTJ68_04596"/>
<accession>A0A3M6YH59</accession>
<name>A0A3M6YH59_HORWE</name>
<evidence type="ECO:0000256" key="1">
    <source>
        <dbReference type="SAM" id="MobiDB-lite"/>
    </source>
</evidence>
<feature type="domain" description="Rit1 N-terminal" evidence="3">
    <location>
        <begin position="24"/>
        <end position="76"/>
    </location>
</feature>
<dbReference type="InterPro" id="IPR033421">
    <property type="entry name" value="Rit1_DUSP-like"/>
</dbReference>
<evidence type="ECO:0000313" key="5">
    <source>
        <dbReference type="Proteomes" id="UP000282582"/>
    </source>
</evidence>
<gene>
    <name evidence="4" type="ORF">D0868_08003</name>
</gene>
<organism evidence="4 5">
    <name type="scientific">Hortaea werneckii</name>
    <name type="common">Black yeast</name>
    <name type="synonym">Cladosporium werneckii</name>
    <dbReference type="NCBI Taxonomy" id="91943"/>
    <lineage>
        <taxon>Eukaryota</taxon>
        <taxon>Fungi</taxon>
        <taxon>Dikarya</taxon>
        <taxon>Ascomycota</taxon>
        <taxon>Pezizomycotina</taxon>
        <taxon>Dothideomycetes</taxon>
        <taxon>Dothideomycetidae</taxon>
        <taxon>Mycosphaerellales</taxon>
        <taxon>Teratosphaeriaceae</taxon>
        <taxon>Hortaea</taxon>
    </lineage>
</organism>
<feature type="region of interest" description="Disordered" evidence="1">
    <location>
        <begin position="174"/>
        <end position="194"/>
    </location>
</feature>
<feature type="domain" description="Rit1 DUSP-like" evidence="2">
    <location>
        <begin position="394"/>
        <end position="506"/>
    </location>
</feature>
<dbReference type="PIRSF" id="PIRSF007747">
    <property type="entry name" value="Ribosyl_Ptfrase"/>
    <property type="match status" value="1"/>
</dbReference>
<dbReference type="InterPro" id="IPR007306">
    <property type="entry name" value="Rit1"/>
</dbReference>
<reference evidence="4 5" key="1">
    <citation type="journal article" date="2018" name="BMC Genomics">
        <title>Genomic evidence for intraspecific hybridization in a clonal and extremely halotolerant yeast.</title>
        <authorList>
            <person name="Gostincar C."/>
            <person name="Stajich J.E."/>
            <person name="Zupancic J."/>
            <person name="Zalar P."/>
            <person name="Gunde-Cimerman N."/>
        </authorList>
    </citation>
    <scope>NUCLEOTIDE SEQUENCE [LARGE SCALE GENOMIC DNA]</scope>
    <source>
        <strain evidence="4 5">EXF-6654</strain>
    </source>
</reference>
<feature type="domain" description="Rit1 N-terminal" evidence="3">
    <location>
        <begin position="98"/>
        <end position="330"/>
    </location>
</feature>
<dbReference type="PANTHER" id="PTHR31811">
    <property type="entry name" value="TRNA A64-2'-O-RIBOSYLPHOSPHATE TRANSFERASE"/>
    <property type="match status" value="1"/>
</dbReference>